<reference evidence="1" key="2">
    <citation type="submission" date="2014-03" db="EMBL/GenBank/DDBJ databases">
        <title>The whipworm genome and dual-species transcriptomics of an intimate host-pathogen interaction.</title>
        <authorList>
            <person name="Foth B.J."/>
            <person name="Tsai I.J."/>
            <person name="Reid A.J."/>
            <person name="Bancroft A.J."/>
            <person name="Nichol S."/>
            <person name="Tracey A."/>
            <person name="Holroyd N."/>
            <person name="Cotton J.A."/>
            <person name="Stanley E.J."/>
            <person name="Zarowiecki M."/>
            <person name="Liu J.Z."/>
            <person name="Huckvale T."/>
            <person name="Cooper P.J."/>
            <person name="Grencis R.K."/>
            <person name="Berriman M."/>
        </authorList>
    </citation>
    <scope>NUCLEOTIDE SEQUENCE [LARGE SCALE GENOMIC DNA]</scope>
    <source>
        <strain evidence="1">Edinburgh</strain>
    </source>
</reference>
<proteinExistence type="predicted"/>
<keyword evidence="1" id="KW-1185">Reference proteome</keyword>
<organism evidence="1 2">
    <name type="scientific">Trichuris muris</name>
    <name type="common">Mouse whipworm</name>
    <dbReference type="NCBI Taxonomy" id="70415"/>
    <lineage>
        <taxon>Eukaryota</taxon>
        <taxon>Metazoa</taxon>
        <taxon>Ecdysozoa</taxon>
        <taxon>Nematoda</taxon>
        <taxon>Enoplea</taxon>
        <taxon>Dorylaimia</taxon>
        <taxon>Trichinellida</taxon>
        <taxon>Trichuridae</taxon>
        <taxon>Trichuris</taxon>
    </lineage>
</organism>
<accession>A0A5S6PZ30</accession>
<dbReference type="Gene3D" id="3.30.420.10">
    <property type="entry name" value="Ribonuclease H-like superfamily/Ribonuclease H"/>
    <property type="match status" value="1"/>
</dbReference>
<dbReference type="GO" id="GO:0003676">
    <property type="term" value="F:nucleic acid binding"/>
    <property type="evidence" value="ECO:0007669"/>
    <property type="project" value="InterPro"/>
</dbReference>
<dbReference type="Proteomes" id="UP000046395">
    <property type="component" value="Unassembled WGS sequence"/>
</dbReference>
<dbReference type="InterPro" id="IPR036397">
    <property type="entry name" value="RNaseH_sf"/>
</dbReference>
<dbReference type="WBParaSite" id="TMUE_0000000226.1">
    <property type="protein sequence ID" value="TMUE_0000000226.1"/>
    <property type="gene ID" value="WBGene00296167"/>
</dbReference>
<evidence type="ECO:0000313" key="1">
    <source>
        <dbReference type="Proteomes" id="UP000046395"/>
    </source>
</evidence>
<dbReference type="InterPro" id="IPR012337">
    <property type="entry name" value="RNaseH-like_sf"/>
</dbReference>
<reference evidence="2 3" key="3">
    <citation type="submission" date="2019-12" db="UniProtKB">
        <authorList>
            <consortium name="WormBaseParasite"/>
        </authorList>
    </citation>
    <scope>IDENTIFICATION</scope>
</reference>
<dbReference type="WBParaSite" id="TMUE_3000014921.1">
    <property type="protein sequence ID" value="TMUE_3000014921.1"/>
    <property type="gene ID" value="WBGene00293591"/>
</dbReference>
<sequence length="122" mass="13760">MRQVRQQLLLTAISRRLRRQFVDAFSKWLELRIVPSASSRAAIEVLRKRCGIHGLPDCIVTDNGTAFNAVSSRFERPSRTLGTNGERIFKKRLDWRLECSHSPSAVHAKIGNVFGPSEAVQS</sequence>
<reference evidence="1" key="1">
    <citation type="submission" date="2013-11" db="EMBL/GenBank/DDBJ databases">
        <authorList>
            <person name="Aslett M."/>
        </authorList>
    </citation>
    <scope>NUCLEOTIDE SEQUENCE [LARGE SCALE GENOMIC DNA]</scope>
    <source>
        <strain evidence="1">Edinburgh</strain>
    </source>
</reference>
<dbReference type="AlphaFoldDB" id="A0A5S6PZ30"/>
<dbReference type="SUPFAM" id="SSF53098">
    <property type="entry name" value="Ribonuclease H-like"/>
    <property type="match status" value="1"/>
</dbReference>
<protein>
    <submittedName>
        <fullName evidence="2 3">Integrase catalytic domain-containing protein</fullName>
    </submittedName>
</protein>
<name>A0A5S6PZ30_TRIMR</name>
<evidence type="ECO:0000313" key="2">
    <source>
        <dbReference type="WBParaSite" id="TMUE_0000000226.1"/>
    </source>
</evidence>
<evidence type="ECO:0000313" key="3">
    <source>
        <dbReference type="WBParaSite" id="TMUE_3000014921.1"/>
    </source>
</evidence>